<feature type="compositionally biased region" description="Basic and acidic residues" evidence="1">
    <location>
        <begin position="1"/>
        <end position="23"/>
    </location>
</feature>
<protein>
    <submittedName>
        <fullName evidence="2">Uncharacterized protein</fullName>
    </submittedName>
</protein>
<dbReference type="Proteomes" id="UP001266305">
    <property type="component" value="Unassembled WGS sequence"/>
</dbReference>
<evidence type="ECO:0000313" key="2">
    <source>
        <dbReference type="EMBL" id="KAK2115593.1"/>
    </source>
</evidence>
<organism evidence="2 3">
    <name type="scientific">Saguinus oedipus</name>
    <name type="common">Cotton-top tamarin</name>
    <name type="synonym">Oedipomidas oedipus</name>
    <dbReference type="NCBI Taxonomy" id="9490"/>
    <lineage>
        <taxon>Eukaryota</taxon>
        <taxon>Metazoa</taxon>
        <taxon>Chordata</taxon>
        <taxon>Craniata</taxon>
        <taxon>Vertebrata</taxon>
        <taxon>Euteleostomi</taxon>
        <taxon>Mammalia</taxon>
        <taxon>Eutheria</taxon>
        <taxon>Euarchontoglires</taxon>
        <taxon>Primates</taxon>
        <taxon>Haplorrhini</taxon>
        <taxon>Platyrrhini</taxon>
        <taxon>Cebidae</taxon>
        <taxon>Callitrichinae</taxon>
        <taxon>Saguinus</taxon>
    </lineage>
</organism>
<feature type="compositionally biased region" description="Basic residues" evidence="1">
    <location>
        <begin position="37"/>
        <end position="48"/>
    </location>
</feature>
<feature type="region of interest" description="Disordered" evidence="1">
    <location>
        <begin position="1"/>
        <end position="59"/>
    </location>
</feature>
<feature type="non-terminal residue" evidence="2">
    <location>
        <position position="59"/>
    </location>
</feature>
<evidence type="ECO:0000313" key="3">
    <source>
        <dbReference type="Proteomes" id="UP001266305"/>
    </source>
</evidence>
<dbReference type="EMBL" id="JASSZA010000003">
    <property type="protein sequence ID" value="KAK2115593.1"/>
    <property type="molecule type" value="Genomic_DNA"/>
</dbReference>
<name>A0ABQ9W1S7_SAGOE</name>
<feature type="non-terminal residue" evidence="2">
    <location>
        <position position="1"/>
    </location>
</feature>
<reference evidence="2 3" key="1">
    <citation type="submission" date="2023-05" db="EMBL/GenBank/DDBJ databases">
        <title>B98-5 Cell Line De Novo Hybrid Assembly: An Optical Mapping Approach.</title>
        <authorList>
            <person name="Kananen K."/>
            <person name="Auerbach J.A."/>
            <person name="Kautto E."/>
            <person name="Blachly J.S."/>
        </authorList>
    </citation>
    <scope>NUCLEOTIDE SEQUENCE [LARGE SCALE GENOMIC DNA]</scope>
    <source>
        <strain evidence="2">B95-8</strain>
        <tissue evidence="2">Cell line</tissue>
    </source>
</reference>
<proteinExistence type="predicted"/>
<sequence length="59" mass="6702">HPEAEAGSEQEPRGRAESRESRKSAAAVDIDSVQQKQHQKQRHQKTNHRIVSETWNGVT</sequence>
<gene>
    <name evidence="2" type="ORF">P7K49_006219</name>
</gene>
<accession>A0ABQ9W1S7</accession>
<comment type="caution">
    <text evidence="2">The sequence shown here is derived from an EMBL/GenBank/DDBJ whole genome shotgun (WGS) entry which is preliminary data.</text>
</comment>
<evidence type="ECO:0000256" key="1">
    <source>
        <dbReference type="SAM" id="MobiDB-lite"/>
    </source>
</evidence>
<keyword evidence="3" id="KW-1185">Reference proteome</keyword>